<proteinExistence type="predicted"/>
<dbReference type="InterPro" id="IPR012312">
    <property type="entry name" value="Hemerythrin-like"/>
</dbReference>
<dbReference type="RefSeq" id="WP_176164090.1">
    <property type="nucleotide sequence ID" value="NZ_CP054929.1"/>
</dbReference>
<dbReference type="EMBL" id="CP054929">
    <property type="protein sequence ID" value="QKW52386.1"/>
    <property type="molecule type" value="Genomic_DNA"/>
</dbReference>
<evidence type="ECO:0000259" key="1">
    <source>
        <dbReference type="Pfam" id="PF01814"/>
    </source>
</evidence>
<dbReference type="Gene3D" id="1.20.120.520">
    <property type="entry name" value="nmb1532 protein domain like"/>
    <property type="match status" value="1"/>
</dbReference>
<keyword evidence="3" id="KW-1185">Reference proteome</keyword>
<feature type="domain" description="Hemerythrin-like" evidence="1">
    <location>
        <begin position="25"/>
        <end position="147"/>
    </location>
</feature>
<dbReference type="Proteomes" id="UP000509303">
    <property type="component" value="Chromosome"/>
</dbReference>
<evidence type="ECO:0000313" key="3">
    <source>
        <dbReference type="Proteomes" id="UP000509303"/>
    </source>
</evidence>
<reference evidence="2 3" key="1">
    <citation type="submission" date="2020-06" db="EMBL/GenBank/DDBJ databases">
        <title>Genome mining for natural products.</title>
        <authorList>
            <person name="Zhang B."/>
            <person name="Shi J."/>
            <person name="Ge H."/>
        </authorList>
    </citation>
    <scope>NUCLEOTIDE SEQUENCE [LARGE SCALE GENOMIC DNA]</scope>
    <source>
        <strain evidence="2 3">NA00687</strain>
    </source>
</reference>
<dbReference type="CDD" id="cd12108">
    <property type="entry name" value="Hr-like"/>
    <property type="match status" value="1"/>
</dbReference>
<dbReference type="AlphaFoldDB" id="A0A7H8NDC9"/>
<organism evidence="2 3">
    <name type="scientific">Streptomyces buecherae</name>
    <dbReference type="NCBI Taxonomy" id="2763006"/>
    <lineage>
        <taxon>Bacteria</taxon>
        <taxon>Bacillati</taxon>
        <taxon>Actinomycetota</taxon>
        <taxon>Actinomycetes</taxon>
        <taxon>Kitasatosporales</taxon>
        <taxon>Streptomycetaceae</taxon>
        <taxon>Streptomyces</taxon>
    </lineage>
</organism>
<protein>
    <submittedName>
        <fullName evidence="2">Hemerythrin domain-containing protein</fullName>
    </submittedName>
</protein>
<gene>
    <name evidence="2" type="ORF">HUT08_25855</name>
</gene>
<evidence type="ECO:0000313" key="2">
    <source>
        <dbReference type="EMBL" id="QKW52386.1"/>
    </source>
</evidence>
<accession>A0A7H8NDC9</accession>
<sequence>MRRQLLSAIAGTRDQCRPDLTLTYAVHNAFRRDAALLMSASYSEDVRDGASIRAGWQTFKRHMAMQRSAKDSVLWPALRARLAGRPRELELLESMEAENAEMDPLIRKIDAALSHDRRFRLREYAEDFSTSLLRHLDHEEAEAIPLLQSVLSQQEWRAYCDEQRRQVGYKGAPSFFPWLLDGAPDSTRSQILDLLSPPLRFLCRTVWQPRYERVPHWELTSAA</sequence>
<name>A0A7H8NDC9_9ACTN</name>
<dbReference type="Pfam" id="PF01814">
    <property type="entry name" value="Hemerythrin"/>
    <property type="match status" value="1"/>
</dbReference>